<feature type="transmembrane region" description="Helical" evidence="5">
    <location>
        <begin position="38"/>
        <end position="58"/>
    </location>
</feature>
<dbReference type="Pfam" id="PF01226">
    <property type="entry name" value="Form_Nir_trans"/>
    <property type="match status" value="1"/>
</dbReference>
<comment type="caution">
    <text evidence="6">The sequence shown here is derived from an EMBL/GenBank/DDBJ whole genome shotgun (WGS) entry which is preliminary data.</text>
</comment>
<accession>A0ABD5RNN0</accession>
<keyword evidence="7" id="KW-1185">Reference proteome</keyword>
<comment type="subcellular location">
    <subcellularLocation>
        <location evidence="1">Membrane</location>
        <topology evidence="1">Multi-pass membrane protein</topology>
    </subcellularLocation>
</comment>
<feature type="transmembrane region" description="Helical" evidence="5">
    <location>
        <begin position="78"/>
        <end position="95"/>
    </location>
</feature>
<feature type="transmembrane region" description="Helical" evidence="5">
    <location>
        <begin position="195"/>
        <end position="215"/>
    </location>
</feature>
<sequence length="284" mass="30840">MNDMNDPSIDTQRDYTTILEQQVEEGLMALRRPMSGQFISGLSCGLDLGIGMFMLYAVHTAVSGYWDEPTMKLVTSSVYTFGFIFVILGRLELFTEHTTLAVLPVLTDRASLRELGILWGVVLVTNLVGGALFSVVAVYAGPALDVIELSAFREIGDTFITLTPLATFTGAVFAGWLMGLLSWILTSAQDTISRLFTIFIVTFTIGFAHLPHSVAGNIEVLTGLLAGAEYTLADYAVFETLTILGNVVGGVVFVALFMYGHTVRTAEEQNVEITPNTEDSPTEN</sequence>
<proteinExistence type="predicted"/>
<feature type="transmembrane region" description="Helical" evidence="5">
    <location>
        <begin position="159"/>
        <end position="183"/>
    </location>
</feature>
<dbReference type="InterPro" id="IPR023271">
    <property type="entry name" value="Aquaporin-like"/>
</dbReference>
<evidence type="ECO:0000313" key="6">
    <source>
        <dbReference type="EMBL" id="MFC5972222.1"/>
    </source>
</evidence>
<evidence type="ECO:0000256" key="5">
    <source>
        <dbReference type="SAM" id="Phobius"/>
    </source>
</evidence>
<dbReference type="Gene3D" id="1.20.1080.10">
    <property type="entry name" value="Glycerol uptake facilitator protein"/>
    <property type="match status" value="1"/>
</dbReference>
<keyword evidence="3 5" id="KW-1133">Transmembrane helix</keyword>
<gene>
    <name evidence="6" type="ORF">ACFPYI_12850</name>
</gene>
<dbReference type="InterPro" id="IPR000292">
    <property type="entry name" value="For/NO2_transpt"/>
</dbReference>
<keyword evidence="2 5" id="KW-0812">Transmembrane</keyword>
<feature type="transmembrane region" description="Helical" evidence="5">
    <location>
        <begin position="116"/>
        <end position="139"/>
    </location>
</feature>
<dbReference type="RefSeq" id="WP_247415330.1">
    <property type="nucleotide sequence ID" value="NZ_JALLGW010000001.1"/>
</dbReference>
<dbReference type="PANTHER" id="PTHR30520">
    <property type="entry name" value="FORMATE TRANSPORTER-RELATED"/>
    <property type="match status" value="1"/>
</dbReference>
<evidence type="ECO:0000313" key="7">
    <source>
        <dbReference type="Proteomes" id="UP001596099"/>
    </source>
</evidence>
<dbReference type="AlphaFoldDB" id="A0ABD5RNN0"/>
<protein>
    <submittedName>
        <fullName evidence="6">Formate/nitrite transporter family protein</fullName>
    </submittedName>
</protein>
<dbReference type="GO" id="GO:0016020">
    <property type="term" value="C:membrane"/>
    <property type="evidence" value="ECO:0007669"/>
    <property type="project" value="UniProtKB-SubCell"/>
</dbReference>
<reference evidence="6 7" key="1">
    <citation type="journal article" date="2019" name="Int. J. Syst. Evol. Microbiol.">
        <title>The Global Catalogue of Microorganisms (GCM) 10K type strain sequencing project: providing services to taxonomists for standard genome sequencing and annotation.</title>
        <authorList>
            <consortium name="The Broad Institute Genomics Platform"/>
            <consortium name="The Broad Institute Genome Sequencing Center for Infectious Disease"/>
            <person name="Wu L."/>
            <person name="Ma J."/>
        </authorList>
    </citation>
    <scope>NUCLEOTIDE SEQUENCE [LARGE SCALE GENOMIC DNA]</scope>
    <source>
        <strain evidence="6 7">CGMCC 1.12543</strain>
    </source>
</reference>
<evidence type="ECO:0000256" key="2">
    <source>
        <dbReference type="ARBA" id="ARBA00022692"/>
    </source>
</evidence>
<feature type="transmembrane region" description="Helical" evidence="5">
    <location>
        <begin position="235"/>
        <end position="259"/>
    </location>
</feature>
<name>A0ABD5RNN0_9EURY</name>
<evidence type="ECO:0000256" key="3">
    <source>
        <dbReference type="ARBA" id="ARBA00022989"/>
    </source>
</evidence>
<evidence type="ECO:0000256" key="1">
    <source>
        <dbReference type="ARBA" id="ARBA00004141"/>
    </source>
</evidence>
<dbReference type="PANTHER" id="PTHR30520:SF2">
    <property type="entry name" value="INNER MEMBRANE PROTEIN YFDC"/>
    <property type="match status" value="1"/>
</dbReference>
<dbReference type="Proteomes" id="UP001596099">
    <property type="component" value="Unassembled WGS sequence"/>
</dbReference>
<organism evidence="6 7">
    <name type="scientific">Halomarina salina</name>
    <dbReference type="NCBI Taxonomy" id="1872699"/>
    <lineage>
        <taxon>Archaea</taxon>
        <taxon>Methanobacteriati</taxon>
        <taxon>Methanobacteriota</taxon>
        <taxon>Stenosarchaea group</taxon>
        <taxon>Halobacteria</taxon>
        <taxon>Halobacteriales</taxon>
        <taxon>Natronomonadaceae</taxon>
        <taxon>Halomarina</taxon>
    </lineage>
</organism>
<dbReference type="EMBL" id="JBHSQH010000001">
    <property type="protein sequence ID" value="MFC5972222.1"/>
    <property type="molecule type" value="Genomic_DNA"/>
</dbReference>
<evidence type="ECO:0000256" key="4">
    <source>
        <dbReference type="ARBA" id="ARBA00023136"/>
    </source>
</evidence>
<keyword evidence="4 5" id="KW-0472">Membrane</keyword>